<dbReference type="PANTHER" id="PTHR40135">
    <property type="entry name" value="MITOCHONDRIAL PHOSPHATE CARRIER PROTEIN"/>
    <property type="match status" value="1"/>
</dbReference>
<dbReference type="EMBL" id="KN840448">
    <property type="protein sequence ID" value="KIP11133.1"/>
    <property type="molecule type" value="Genomic_DNA"/>
</dbReference>
<reference evidence="2 3" key="1">
    <citation type="journal article" date="2014" name="PLoS Genet.">
        <title>Analysis of the Phlebiopsis gigantea genome, transcriptome and secretome provides insight into its pioneer colonization strategies of wood.</title>
        <authorList>
            <person name="Hori C."/>
            <person name="Ishida T."/>
            <person name="Igarashi K."/>
            <person name="Samejima M."/>
            <person name="Suzuki H."/>
            <person name="Master E."/>
            <person name="Ferreira P."/>
            <person name="Ruiz-Duenas F.J."/>
            <person name="Held B."/>
            <person name="Canessa P."/>
            <person name="Larrondo L.F."/>
            <person name="Schmoll M."/>
            <person name="Druzhinina I.S."/>
            <person name="Kubicek C.P."/>
            <person name="Gaskell J.A."/>
            <person name="Kersten P."/>
            <person name="St John F."/>
            <person name="Glasner J."/>
            <person name="Sabat G."/>
            <person name="Splinter BonDurant S."/>
            <person name="Syed K."/>
            <person name="Yadav J."/>
            <person name="Mgbeahuruike A.C."/>
            <person name="Kovalchuk A."/>
            <person name="Asiegbu F.O."/>
            <person name="Lackner G."/>
            <person name="Hoffmeister D."/>
            <person name="Rencoret J."/>
            <person name="Gutierrez A."/>
            <person name="Sun H."/>
            <person name="Lindquist E."/>
            <person name="Barry K."/>
            <person name="Riley R."/>
            <person name="Grigoriev I.V."/>
            <person name="Henrissat B."/>
            <person name="Kues U."/>
            <person name="Berka R.M."/>
            <person name="Martinez A.T."/>
            <person name="Covert S.F."/>
            <person name="Blanchette R.A."/>
            <person name="Cullen D."/>
        </authorList>
    </citation>
    <scope>NUCLEOTIDE SEQUENCE [LARGE SCALE GENOMIC DNA]</scope>
    <source>
        <strain evidence="2 3">11061_1 CR5-6</strain>
    </source>
</reference>
<keyword evidence="1" id="KW-0175">Coiled coil</keyword>
<evidence type="ECO:0000313" key="2">
    <source>
        <dbReference type="EMBL" id="KIP11133.1"/>
    </source>
</evidence>
<evidence type="ECO:0000313" key="3">
    <source>
        <dbReference type="Proteomes" id="UP000053257"/>
    </source>
</evidence>
<gene>
    <name evidence="2" type="ORF">PHLGIDRAFT_125032</name>
</gene>
<feature type="coiled-coil region" evidence="1">
    <location>
        <begin position="34"/>
        <end position="76"/>
    </location>
</feature>
<protein>
    <submittedName>
        <fullName evidence="2">Uncharacterized protein</fullName>
    </submittedName>
</protein>
<dbReference type="Proteomes" id="UP000053257">
    <property type="component" value="Unassembled WGS sequence"/>
</dbReference>
<dbReference type="STRING" id="745531.A0A0C3PU22"/>
<dbReference type="HOGENOM" id="CLU_177926_1_0_1"/>
<name>A0A0C3PU22_PHLG1</name>
<dbReference type="PANTHER" id="PTHR40135:SF1">
    <property type="entry name" value="MITOCHONDRIAL PHOSPHATE CARRIER PROTEIN"/>
    <property type="match status" value="1"/>
</dbReference>
<dbReference type="OrthoDB" id="9992270at2759"/>
<proteinExistence type="predicted"/>
<evidence type="ECO:0000256" key="1">
    <source>
        <dbReference type="SAM" id="Coils"/>
    </source>
</evidence>
<dbReference type="AlphaFoldDB" id="A0A0C3PU22"/>
<keyword evidence="3" id="KW-1185">Reference proteome</keyword>
<sequence length="88" mass="10583">MVLGHIARTWLPYLNFTVATSALGFQMGVLYPWHEELDHEFKKLKEEHKTLLQVYHEAKLKRLDELEQRVLKTERKQQWPWQRAAVQA</sequence>
<organism evidence="2 3">
    <name type="scientific">Phlebiopsis gigantea (strain 11061_1 CR5-6)</name>
    <name type="common">White-rot fungus</name>
    <name type="synonym">Peniophora gigantea</name>
    <dbReference type="NCBI Taxonomy" id="745531"/>
    <lineage>
        <taxon>Eukaryota</taxon>
        <taxon>Fungi</taxon>
        <taxon>Dikarya</taxon>
        <taxon>Basidiomycota</taxon>
        <taxon>Agaricomycotina</taxon>
        <taxon>Agaricomycetes</taxon>
        <taxon>Polyporales</taxon>
        <taxon>Phanerochaetaceae</taxon>
        <taxon>Phlebiopsis</taxon>
    </lineage>
</organism>
<accession>A0A0C3PU22</accession>